<evidence type="ECO:0000313" key="1">
    <source>
        <dbReference type="EMBL" id="OGF22420.1"/>
    </source>
</evidence>
<gene>
    <name evidence="1" type="ORF">A2Y83_00025</name>
</gene>
<evidence type="ECO:0000313" key="2">
    <source>
        <dbReference type="Proteomes" id="UP000178323"/>
    </source>
</evidence>
<proteinExistence type="predicted"/>
<dbReference type="EMBL" id="MFFS01000027">
    <property type="protein sequence ID" value="OGF22420.1"/>
    <property type="molecule type" value="Genomic_DNA"/>
</dbReference>
<accession>A0A1F5S6T5</accession>
<dbReference type="STRING" id="1797985.A2Y83_00025"/>
<protein>
    <submittedName>
        <fullName evidence="1">Uncharacterized protein</fullName>
    </submittedName>
</protein>
<name>A0A1F5S6T5_9BACT</name>
<organism evidence="1 2">
    <name type="scientific">Candidatus Falkowbacteria bacterium RBG_13_39_14</name>
    <dbReference type="NCBI Taxonomy" id="1797985"/>
    <lineage>
        <taxon>Bacteria</taxon>
        <taxon>Candidatus Falkowiibacteriota</taxon>
    </lineage>
</organism>
<dbReference type="AlphaFoldDB" id="A0A1F5S6T5"/>
<dbReference type="Proteomes" id="UP000178323">
    <property type="component" value="Unassembled WGS sequence"/>
</dbReference>
<sequence>MSIGQRWRKDGMQNVKVILARCLRNRNSRVTVYGGTGAYLLLSNSNPGAIQSEINGSAVTLKGYANEGSAAITVCSSDISACGIINTAIGGVTSSGISLEETTPSMKVGEALTIPISGGVSGDYSIFLNTNDTLIRANLTSNSLILHGLDDGMAAITVCSSKGSCAATTATVTNAINSETGGPITLSQNNLWLLTGQSFGIKISGGSTPYFVPANSDNILKISMDQNILNITALNPGSTSIDVCSAEGGAQASVLVNGTSYNTTITLSQSSVSLAAGKNATVLISGNGSYYVANNTNPNVASVSVNGNNVIISAVNSGNADASICQNGGQCSIISITVFAAPVSVEEPQIPVLQRFFLRRPRKRS</sequence>
<comment type="caution">
    <text evidence="1">The sequence shown here is derived from an EMBL/GenBank/DDBJ whole genome shotgun (WGS) entry which is preliminary data.</text>
</comment>
<reference evidence="1 2" key="1">
    <citation type="journal article" date="2016" name="Nat. Commun.">
        <title>Thousands of microbial genomes shed light on interconnected biogeochemical processes in an aquifer system.</title>
        <authorList>
            <person name="Anantharaman K."/>
            <person name="Brown C.T."/>
            <person name="Hug L.A."/>
            <person name="Sharon I."/>
            <person name="Castelle C.J."/>
            <person name="Probst A.J."/>
            <person name="Thomas B.C."/>
            <person name="Singh A."/>
            <person name="Wilkins M.J."/>
            <person name="Karaoz U."/>
            <person name="Brodie E.L."/>
            <person name="Williams K.H."/>
            <person name="Hubbard S.S."/>
            <person name="Banfield J.F."/>
        </authorList>
    </citation>
    <scope>NUCLEOTIDE SEQUENCE [LARGE SCALE GENOMIC DNA]</scope>
</reference>